<dbReference type="AlphaFoldDB" id="U5HFL0"/>
<evidence type="ECO:0000313" key="6">
    <source>
        <dbReference type="Proteomes" id="UP000017200"/>
    </source>
</evidence>
<dbReference type="GO" id="GO:0016226">
    <property type="term" value="P:iron-sulfur cluster assembly"/>
    <property type="evidence" value="ECO:0007669"/>
    <property type="project" value="InterPro"/>
</dbReference>
<dbReference type="OMA" id="TICHELR"/>
<organism evidence="4">
    <name type="scientific">Microbotryum lychnidis-dioicae (strain p1A1 Lamole / MvSl-1064)</name>
    <name type="common">Anther smut fungus</name>
    <dbReference type="NCBI Taxonomy" id="683840"/>
    <lineage>
        <taxon>Eukaryota</taxon>
        <taxon>Fungi</taxon>
        <taxon>Dikarya</taxon>
        <taxon>Basidiomycota</taxon>
        <taxon>Pucciniomycotina</taxon>
        <taxon>Microbotryomycetes</taxon>
        <taxon>Microbotryales</taxon>
        <taxon>Microbotryaceae</taxon>
        <taxon>Microbotryum</taxon>
    </lineage>
</organism>
<evidence type="ECO:0000256" key="2">
    <source>
        <dbReference type="SAM" id="MobiDB-lite"/>
    </source>
</evidence>
<evidence type="ECO:0000313" key="4">
    <source>
        <dbReference type="EMBL" id="KDE03636.1"/>
    </source>
</evidence>
<evidence type="ECO:0000259" key="3">
    <source>
        <dbReference type="Pfam" id="PF01521"/>
    </source>
</evidence>
<reference evidence="4" key="2">
    <citation type="submission" date="2010-11" db="EMBL/GenBank/DDBJ databases">
        <authorList>
            <consortium name="The Broad Institute Genome Sequencing Platform"/>
            <person name="Earl A."/>
            <person name="Ward D."/>
            <person name="Feldgarden M."/>
            <person name="Gevers D."/>
            <person name="Butler R."/>
            <person name="Young S.K."/>
            <person name="Zeng Q."/>
            <person name="Gargeya S."/>
            <person name="Fitzgerald M."/>
            <person name="Haas B."/>
            <person name="Abouelleil A."/>
            <person name="Alvarado L."/>
            <person name="Arachchi H.M."/>
            <person name="Berlin A."/>
            <person name="Brown A."/>
            <person name="Chapman S.B."/>
            <person name="Chen Z."/>
            <person name="Dunbar C."/>
            <person name="Freedman E."/>
            <person name="Gearin G."/>
            <person name="Gellesch M."/>
            <person name="Goldberg J."/>
            <person name="Griggs A."/>
            <person name="Gujja S."/>
            <person name="Heilman E."/>
            <person name="Heiman D."/>
            <person name="Howarth C."/>
            <person name="Larson L."/>
            <person name="Lui A."/>
            <person name="MacDonald P.J.P."/>
            <person name="Mehta T."/>
            <person name="Montmayeur A."/>
            <person name="Murphy C."/>
            <person name="Neiman D."/>
            <person name="Pearson M."/>
            <person name="Priest M."/>
            <person name="Roberts A."/>
            <person name="Saif S."/>
            <person name="Shea T."/>
            <person name="Shenoy N."/>
            <person name="Sisk P."/>
            <person name="Stolte C."/>
            <person name="Sykes S."/>
            <person name="White J."/>
            <person name="Yandava C."/>
            <person name="Wortman J."/>
            <person name="Nusbaum C."/>
            <person name="Birren B."/>
        </authorList>
    </citation>
    <scope>NUCLEOTIDE SEQUENCE</scope>
    <source>
        <strain evidence="4">P1A1 Lamole</strain>
    </source>
</reference>
<dbReference type="HOGENOM" id="CLU_069054_1_1_1"/>
<dbReference type="EnsemblFungi" id="MVLG_05886T0">
    <property type="protein sequence ID" value="MVLG_05886T0"/>
    <property type="gene ID" value="MVLG_05886"/>
</dbReference>
<evidence type="ECO:0000313" key="5">
    <source>
        <dbReference type="EnsemblFungi" id="MVLG_05886T0"/>
    </source>
</evidence>
<sequence length="230" mass="24716">MAHLASTSRNSLLCQRCGVLCSNVPRHLVIRSVAPARAWSSASTSLSSPSPPLPRFSLPKAQAPSTRTLATLLFRRNPPSSLRPAPPMGHRTMIIQAQAPTLPPEDFEPVEEGDDTINLTDQAIQQITRAQAQASNPQLALRVAVESGGCHGYQYKMQVTDQVQEDDYLFQPPSSAARLVIDSASLPLISGSTIDYATELIGSSFRVQGNPHASDKGGCGCGVSWELKEQ</sequence>
<name>U5HFL0_USTV1</name>
<dbReference type="GO" id="GO:0051537">
    <property type="term" value="F:2 iron, 2 sulfur cluster binding"/>
    <property type="evidence" value="ECO:0007669"/>
    <property type="project" value="TreeGrafter"/>
</dbReference>
<dbReference type="STRING" id="683840.U5HFL0"/>
<dbReference type="EMBL" id="GL541730">
    <property type="protein sequence ID" value="KDE03636.1"/>
    <property type="molecule type" value="Genomic_DNA"/>
</dbReference>
<dbReference type="SUPFAM" id="SSF89360">
    <property type="entry name" value="HesB-like domain"/>
    <property type="match status" value="1"/>
</dbReference>
<dbReference type="OrthoDB" id="1938621at2759"/>
<reference evidence="6" key="1">
    <citation type="submission" date="2010-11" db="EMBL/GenBank/DDBJ databases">
        <title>The genome sequence of Microbotryum violaceum strain p1A1 Lamole.</title>
        <authorList>
            <person name="Cuomo C."/>
            <person name="Perlin M."/>
            <person name="Young S.K."/>
            <person name="Zeng Q."/>
            <person name="Gargeya S."/>
            <person name="Alvarado L."/>
            <person name="Berlin A."/>
            <person name="Chapman S.B."/>
            <person name="Chen Z."/>
            <person name="Freedman E."/>
            <person name="Gellesch M."/>
            <person name="Goldberg J."/>
            <person name="Griggs A."/>
            <person name="Gujja S."/>
            <person name="Heilman E."/>
            <person name="Heiman D."/>
            <person name="Howarth C."/>
            <person name="Mehta T."/>
            <person name="Neiman D."/>
            <person name="Pearson M."/>
            <person name="Roberts A."/>
            <person name="Saif S."/>
            <person name="Shea T."/>
            <person name="Shenoy N."/>
            <person name="Sisk P."/>
            <person name="Stolte C."/>
            <person name="Sykes S."/>
            <person name="White J."/>
            <person name="Yandava C."/>
            <person name="Haas B."/>
            <person name="Nusbaum C."/>
            <person name="Birren B."/>
        </authorList>
    </citation>
    <scope>NUCLEOTIDE SEQUENCE [LARGE SCALE GENOMIC DNA]</scope>
    <source>
        <strain evidence="6">p1A1 Lamole</strain>
    </source>
</reference>
<accession>U5HFL0</accession>
<feature type="region of interest" description="Disordered" evidence="2">
    <location>
        <begin position="42"/>
        <end position="61"/>
    </location>
</feature>
<dbReference type="FunFam" id="2.60.300.12:FF:000010">
    <property type="entry name" value="Unplaced genomic scaffold supercont1.5, whole genome shotgun sequence"/>
    <property type="match status" value="1"/>
</dbReference>
<keyword evidence="6" id="KW-1185">Reference proteome</keyword>
<dbReference type="GO" id="GO:0005739">
    <property type="term" value="C:mitochondrion"/>
    <property type="evidence" value="ECO:0007669"/>
    <property type="project" value="TreeGrafter"/>
</dbReference>
<dbReference type="GO" id="GO:0005506">
    <property type="term" value="F:iron ion binding"/>
    <property type="evidence" value="ECO:0007669"/>
    <property type="project" value="TreeGrafter"/>
</dbReference>
<dbReference type="PANTHER" id="PTHR43011">
    <property type="entry name" value="IRON-SULFUR CLUSTER ASSEMBLY 2 HOMOLOG, MITOCHONDRIAL"/>
    <property type="match status" value="1"/>
</dbReference>
<gene>
    <name evidence="4" type="ORF">MVLG_05886</name>
</gene>
<dbReference type="InterPro" id="IPR016092">
    <property type="entry name" value="ATAP"/>
</dbReference>
<dbReference type="InterPro" id="IPR035903">
    <property type="entry name" value="HesB-like_dom_sf"/>
</dbReference>
<dbReference type="EMBL" id="AEIJ01000635">
    <property type="status" value="NOT_ANNOTATED_CDS"/>
    <property type="molecule type" value="Genomic_DNA"/>
</dbReference>
<reference evidence="4 6" key="3">
    <citation type="journal article" date="2015" name="BMC Genomics">
        <title>Sex and parasites: genomic and transcriptomic analysis of Microbotryum lychnidis-dioicae, the biotrophic and plant-castrating anther smut fungus.</title>
        <authorList>
            <person name="Perlin M.H."/>
            <person name="Amselem J."/>
            <person name="Fontanillas E."/>
            <person name="Toh S.S."/>
            <person name="Chen Z."/>
            <person name="Goldberg J."/>
            <person name="Duplessis S."/>
            <person name="Henrissat B."/>
            <person name="Young S."/>
            <person name="Zeng Q."/>
            <person name="Aguileta G."/>
            <person name="Petit E."/>
            <person name="Badouin H."/>
            <person name="Andrews J."/>
            <person name="Razeeq D."/>
            <person name="Gabaldon T."/>
            <person name="Quesneville H."/>
            <person name="Giraud T."/>
            <person name="Hood M.E."/>
            <person name="Schultz D.J."/>
            <person name="Cuomo C.A."/>
        </authorList>
    </citation>
    <scope>NUCLEOTIDE SEQUENCE [LARGE SCALE GENOMIC DNA]</scope>
    <source>
        <strain evidence="4">P1A1 Lamole</strain>
        <strain evidence="6">p1A1 Lamole</strain>
    </source>
</reference>
<dbReference type="InParanoid" id="U5HFL0"/>
<dbReference type="NCBIfam" id="TIGR00049">
    <property type="entry name" value="iron-sulfur cluster assembly accessory protein"/>
    <property type="match status" value="1"/>
</dbReference>
<dbReference type="Pfam" id="PF01521">
    <property type="entry name" value="Fe-S_biosyn"/>
    <property type="match status" value="1"/>
</dbReference>
<reference evidence="5" key="4">
    <citation type="submission" date="2015-06" db="UniProtKB">
        <authorList>
            <consortium name="EnsemblFungi"/>
        </authorList>
    </citation>
    <scope>IDENTIFICATION</scope>
</reference>
<evidence type="ECO:0000256" key="1">
    <source>
        <dbReference type="ARBA" id="ARBA00006718"/>
    </source>
</evidence>
<dbReference type="GO" id="GO:0051539">
    <property type="term" value="F:4 iron, 4 sulfur cluster binding"/>
    <property type="evidence" value="ECO:0007669"/>
    <property type="project" value="TreeGrafter"/>
</dbReference>
<dbReference type="InterPro" id="IPR000361">
    <property type="entry name" value="ATAP_core_dom"/>
</dbReference>
<feature type="domain" description="Core" evidence="3">
    <location>
        <begin position="117"/>
        <end position="219"/>
    </location>
</feature>
<dbReference type="Proteomes" id="UP000017200">
    <property type="component" value="Unassembled WGS sequence"/>
</dbReference>
<dbReference type="Gene3D" id="2.60.300.12">
    <property type="entry name" value="HesB-like domain"/>
    <property type="match status" value="1"/>
</dbReference>
<proteinExistence type="inferred from homology"/>
<protein>
    <recommendedName>
        <fullName evidence="3">Core domain-containing protein</fullName>
    </recommendedName>
</protein>
<comment type="similarity">
    <text evidence="1">Belongs to the HesB/IscA family.</text>
</comment>
<dbReference type="PANTHER" id="PTHR43011:SF1">
    <property type="entry name" value="IRON-SULFUR CLUSTER ASSEMBLY 2 HOMOLOG, MITOCHONDRIAL"/>
    <property type="match status" value="1"/>
</dbReference>